<evidence type="ECO:0000313" key="2">
    <source>
        <dbReference type="Proteomes" id="UP000324832"/>
    </source>
</evidence>
<evidence type="ECO:0000313" key="1">
    <source>
        <dbReference type="EMBL" id="VVC93725.1"/>
    </source>
</evidence>
<dbReference type="Proteomes" id="UP000324832">
    <property type="component" value="Unassembled WGS sequence"/>
</dbReference>
<proteinExistence type="predicted"/>
<sequence>VLLGDAARPSPQRARGGVRVCGVRVYRAPALSGPVALHLAAHAPDLPCQVPCESANYASVITPDLLDTNIEWEQIYEISSSTLREVNENLLLTFSASSPDVINLYHPPSNLPTGL</sequence>
<feature type="non-terminal residue" evidence="1">
    <location>
        <position position="1"/>
    </location>
</feature>
<feature type="non-terminal residue" evidence="1">
    <location>
        <position position="115"/>
    </location>
</feature>
<organism evidence="1 2">
    <name type="scientific">Leptidea sinapis</name>
    <dbReference type="NCBI Taxonomy" id="189913"/>
    <lineage>
        <taxon>Eukaryota</taxon>
        <taxon>Metazoa</taxon>
        <taxon>Ecdysozoa</taxon>
        <taxon>Arthropoda</taxon>
        <taxon>Hexapoda</taxon>
        <taxon>Insecta</taxon>
        <taxon>Pterygota</taxon>
        <taxon>Neoptera</taxon>
        <taxon>Endopterygota</taxon>
        <taxon>Lepidoptera</taxon>
        <taxon>Glossata</taxon>
        <taxon>Ditrysia</taxon>
        <taxon>Papilionoidea</taxon>
        <taxon>Pieridae</taxon>
        <taxon>Dismorphiinae</taxon>
        <taxon>Leptidea</taxon>
    </lineage>
</organism>
<keyword evidence="2" id="KW-1185">Reference proteome</keyword>
<dbReference type="AlphaFoldDB" id="A0A5E4Q639"/>
<protein>
    <submittedName>
        <fullName evidence="1">Uncharacterized protein</fullName>
    </submittedName>
</protein>
<name>A0A5E4Q639_9NEOP</name>
<dbReference type="EMBL" id="FZQP02001759">
    <property type="protein sequence ID" value="VVC93725.1"/>
    <property type="molecule type" value="Genomic_DNA"/>
</dbReference>
<gene>
    <name evidence="1" type="ORF">LSINAPIS_LOCUS5854</name>
</gene>
<reference evidence="1 2" key="1">
    <citation type="submission" date="2017-07" db="EMBL/GenBank/DDBJ databases">
        <authorList>
            <person name="Talla V."/>
            <person name="Backstrom N."/>
        </authorList>
    </citation>
    <scope>NUCLEOTIDE SEQUENCE [LARGE SCALE GENOMIC DNA]</scope>
</reference>
<accession>A0A5E4Q639</accession>